<feature type="signal peptide" evidence="2">
    <location>
        <begin position="1"/>
        <end position="24"/>
    </location>
</feature>
<feature type="compositionally biased region" description="Basic and acidic residues" evidence="1">
    <location>
        <begin position="316"/>
        <end position="325"/>
    </location>
</feature>
<dbReference type="STRING" id="504800.SAMN04488085_102143"/>
<dbReference type="Proteomes" id="UP000199152">
    <property type="component" value="Unassembled WGS sequence"/>
</dbReference>
<feature type="region of interest" description="Disordered" evidence="1">
    <location>
        <begin position="306"/>
        <end position="325"/>
    </location>
</feature>
<name>A0A1I4AAN6_9ACTN</name>
<dbReference type="EMBL" id="FOSW01000002">
    <property type="protein sequence ID" value="SFK53373.1"/>
    <property type="molecule type" value="Genomic_DNA"/>
</dbReference>
<evidence type="ECO:0000256" key="1">
    <source>
        <dbReference type="SAM" id="MobiDB-lite"/>
    </source>
</evidence>
<evidence type="ECO:0008006" key="5">
    <source>
        <dbReference type="Google" id="ProtNLM"/>
    </source>
</evidence>
<evidence type="ECO:0000313" key="3">
    <source>
        <dbReference type="EMBL" id="SFK53373.1"/>
    </source>
</evidence>
<dbReference type="RefSeq" id="WP_091321308.1">
    <property type="nucleotide sequence ID" value="NZ_FOSW01000002.1"/>
</dbReference>
<accession>A0A1I4AAN6</accession>
<reference evidence="3 4" key="1">
    <citation type="submission" date="2016-10" db="EMBL/GenBank/DDBJ databases">
        <authorList>
            <person name="de Groot N.N."/>
        </authorList>
    </citation>
    <scope>NUCLEOTIDE SEQUENCE [LARGE SCALE GENOMIC DNA]</scope>
    <source>
        <strain evidence="3 4">DSM 45317</strain>
    </source>
</reference>
<feature type="compositionally biased region" description="Basic and acidic residues" evidence="1">
    <location>
        <begin position="46"/>
        <end position="61"/>
    </location>
</feature>
<keyword evidence="4" id="KW-1185">Reference proteome</keyword>
<sequence length="325" mass="33102">MRLSSTPVKLGAYAGGLAVAFAAAFTVGSALDPVTDTAAAAPAGSAEHEETDAGGHDDGHGAADAATPPAGLAVSERGYTLAPAAGSLPAGSSVPFAFTVTGPDGAPVQEFTEEHEKELHLIVVRRDLAGFQHVHPARDAAGTWSVPLDLAQGGSYRVFADFTPAALGEGLTLGTDLSVAGDYAPEPLPAPAATAAVDGYEIRLAGTPVAGRESELTFTVSRNGREVTDLEAYLGAFGHLVSLRTGDLAYLHTHPAQEAHGDETGGPAVQFATTFPTNGSYRLFLDFAHGGRVHTAEFTVTVGAPAAPELPASDPAAHDAIPHED</sequence>
<protein>
    <recommendedName>
        <fullName evidence="5">Heavy-metal-associated domain-containing protein</fullName>
    </recommendedName>
</protein>
<feature type="region of interest" description="Disordered" evidence="1">
    <location>
        <begin position="38"/>
        <end position="68"/>
    </location>
</feature>
<dbReference type="InParanoid" id="A0A1I4AAN6"/>
<evidence type="ECO:0000256" key="2">
    <source>
        <dbReference type="SAM" id="SignalP"/>
    </source>
</evidence>
<feature type="chain" id="PRO_5038794302" description="Heavy-metal-associated domain-containing protein" evidence="2">
    <location>
        <begin position="25"/>
        <end position="325"/>
    </location>
</feature>
<organism evidence="3 4">
    <name type="scientific">Geodermatophilus ruber</name>
    <dbReference type="NCBI Taxonomy" id="504800"/>
    <lineage>
        <taxon>Bacteria</taxon>
        <taxon>Bacillati</taxon>
        <taxon>Actinomycetota</taxon>
        <taxon>Actinomycetes</taxon>
        <taxon>Geodermatophilales</taxon>
        <taxon>Geodermatophilaceae</taxon>
        <taxon>Geodermatophilus</taxon>
    </lineage>
</organism>
<evidence type="ECO:0000313" key="4">
    <source>
        <dbReference type="Proteomes" id="UP000199152"/>
    </source>
</evidence>
<dbReference type="AlphaFoldDB" id="A0A1I4AAN6"/>
<proteinExistence type="predicted"/>
<keyword evidence="2" id="KW-0732">Signal</keyword>
<gene>
    <name evidence="3" type="ORF">SAMN04488085_102143</name>
</gene>
<dbReference type="OrthoDB" id="128043at2"/>